<dbReference type="InterPro" id="IPR023430">
    <property type="entry name" value="Pept_HybD-like_dom_sf"/>
</dbReference>
<dbReference type="SUPFAM" id="SSF53163">
    <property type="entry name" value="HybD-like"/>
    <property type="match status" value="1"/>
</dbReference>
<comment type="caution">
    <text evidence="1">The sequence shown here is derived from an EMBL/GenBank/DDBJ whole genome shotgun (WGS) entry which is preliminary data.</text>
</comment>
<sequence>MNLKRKFSQKNEYRYNFDEPMMETKLSKSLLSLIPNNSIQIIILCIGTDRSTGDSLGPMTGTFLSEFPHKHLHVYGTLDEPIHATNLQNHLQAIHSSFDNPFIIAVDACLGRVKSIGSVITAPGPIQPGKALNKDLPKVGDVHISGVVNVSGYMEFFVLQNTRLSLVMQMARKISSAFYLLDHQLSEQIAPSPSTNIIAHDGQRSSSI</sequence>
<dbReference type="NCBIfam" id="TIGR02841">
    <property type="entry name" value="spore_YyaC"/>
    <property type="match status" value="1"/>
</dbReference>
<evidence type="ECO:0000313" key="2">
    <source>
        <dbReference type="Proteomes" id="UP001296943"/>
    </source>
</evidence>
<proteinExistence type="predicted"/>
<gene>
    <name evidence="1" type="ORF">JOC48_003057</name>
</gene>
<reference evidence="1 2" key="1">
    <citation type="submission" date="2021-01" db="EMBL/GenBank/DDBJ databases">
        <title>Genomic Encyclopedia of Type Strains, Phase IV (KMG-IV): sequencing the most valuable type-strain genomes for metagenomic binning, comparative biology and taxonomic classification.</title>
        <authorList>
            <person name="Goeker M."/>
        </authorList>
    </citation>
    <scope>NUCLEOTIDE SEQUENCE [LARGE SCALE GENOMIC DNA]</scope>
    <source>
        <strain evidence="1 2">DSM 23711</strain>
    </source>
</reference>
<dbReference type="RefSeq" id="WP_204500996.1">
    <property type="nucleotide sequence ID" value="NZ_JAFBDR010000018.1"/>
</dbReference>
<dbReference type="Pfam" id="PF06866">
    <property type="entry name" value="DUF1256"/>
    <property type="match status" value="1"/>
</dbReference>
<accession>A0ABS2N2Z8</accession>
<protein>
    <submittedName>
        <fullName evidence="1">Sporulation protein YyaC</fullName>
    </submittedName>
</protein>
<name>A0ABS2N2Z8_9BACI</name>
<organism evidence="1 2">
    <name type="scientific">Aquibacillus albus</name>
    <dbReference type="NCBI Taxonomy" id="1168171"/>
    <lineage>
        <taxon>Bacteria</taxon>
        <taxon>Bacillati</taxon>
        <taxon>Bacillota</taxon>
        <taxon>Bacilli</taxon>
        <taxon>Bacillales</taxon>
        <taxon>Bacillaceae</taxon>
        <taxon>Aquibacillus</taxon>
    </lineage>
</organism>
<dbReference type="Proteomes" id="UP001296943">
    <property type="component" value="Unassembled WGS sequence"/>
</dbReference>
<evidence type="ECO:0000313" key="1">
    <source>
        <dbReference type="EMBL" id="MBM7572529.1"/>
    </source>
</evidence>
<dbReference type="EMBL" id="JAFBDR010000018">
    <property type="protein sequence ID" value="MBM7572529.1"/>
    <property type="molecule type" value="Genomic_DNA"/>
</dbReference>
<keyword evidence="2" id="KW-1185">Reference proteome</keyword>
<dbReference type="InterPro" id="IPR009665">
    <property type="entry name" value="YyaC"/>
</dbReference>